<dbReference type="InterPro" id="IPR004358">
    <property type="entry name" value="Sig_transdc_His_kin-like_C"/>
</dbReference>
<keyword evidence="6" id="KW-0808">Transferase</keyword>
<comment type="subcellular location">
    <subcellularLocation>
        <location evidence="2">Cell membrane</location>
        <topology evidence="2">Multi-pass membrane protein</topology>
    </subcellularLocation>
</comment>
<dbReference type="PRINTS" id="PR00344">
    <property type="entry name" value="BCTRLSENSOR"/>
</dbReference>
<dbReference type="SUPFAM" id="SSF103190">
    <property type="entry name" value="Sensory domain-like"/>
    <property type="match status" value="1"/>
</dbReference>
<keyword evidence="9 15" id="KW-0418">Kinase</keyword>
<dbReference type="SUPFAM" id="SSF55874">
    <property type="entry name" value="ATPase domain of HSP90 chaperone/DNA topoisomerase II/histidine kinase"/>
    <property type="match status" value="1"/>
</dbReference>
<keyword evidence="13" id="KW-0472">Membrane</keyword>
<name>A0ABN0W3X9_9BACI</name>
<dbReference type="SMART" id="SM00388">
    <property type="entry name" value="HisKA"/>
    <property type="match status" value="1"/>
</dbReference>
<dbReference type="InterPro" id="IPR003594">
    <property type="entry name" value="HATPase_dom"/>
</dbReference>
<feature type="domain" description="Histidine kinase" evidence="14">
    <location>
        <begin position="296"/>
        <end position="501"/>
    </location>
</feature>
<keyword evidence="7 13" id="KW-0812">Transmembrane</keyword>
<accession>A0ABN0W3X9</accession>
<dbReference type="Gene3D" id="3.30.450.20">
    <property type="entry name" value="PAS domain"/>
    <property type="match status" value="2"/>
</dbReference>
<dbReference type="InterPro" id="IPR036890">
    <property type="entry name" value="HATPase_C_sf"/>
</dbReference>
<comment type="catalytic activity">
    <reaction evidence="1">
        <text>ATP + protein L-histidine = ADP + protein N-phospho-L-histidine.</text>
        <dbReference type="EC" id="2.7.13.3"/>
    </reaction>
</comment>
<dbReference type="Proteomes" id="UP001500782">
    <property type="component" value="Unassembled WGS sequence"/>
</dbReference>
<dbReference type="CDD" id="cd18773">
    <property type="entry name" value="PDC1_HK_sensor"/>
    <property type="match status" value="1"/>
</dbReference>
<dbReference type="Gene3D" id="1.10.287.130">
    <property type="match status" value="1"/>
</dbReference>
<evidence type="ECO:0000256" key="6">
    <source>
        <dbReference type="ARBA" id="ARBA00022679"/>
    </source>
</evidence>
<dbReference type="CDD" id="cd00082">
    <property type="entry name" value="HisKA"/>
    <property type="match status" value="1"/>
</dbReference>
<evidence type="ECO:0000256" key="9">
    <source>
        <dbReference type="ARBA" id="ARBA00022777"/>
    </source>
</evidence>
<keyword evidence="16" id="KW-1185">Reference proteome</keyword>
<dbReference type="Pfam" id="PF02518">
    <property type="entry name" value="HATPase_c"/>
    <property type="match status" value="1"/>
</dbReference>
<dbReference type="Gene3D" id="3.30.565.10">
    <property type="entry name" value="Histidine kinase-like ATPase, C-terminal domain"/>
    <property type="match status" value="1"/>
</dbReference>
<keyword evidence="10" id="KW-0067">ATP-binding</keyword>
<feature type="transmembrane region" description="Helical" evidence="13">
    <location>
        <begin position="244"/>
        <end position="266"/>
    </location>
</feature>
<evidence type="ECO:0000259" key="14">
    <source>
        <dbReference type="PROSITE" id="PS50109"/>
    </source>
</evidence>
<keyword evidence="4" id="KW-1003">Cell membrane</keyword>
<evidence type="ECO:0000256" key="1">
    <source>
        <dbReference type="ARBA" id="ARBA00000085"/>
    </source>
</evidence>
<evidence type="ECO:0000256" key="10">
    <source>
        <dbReference type="ARBA" id="ARBA00022840"/>
    </source>
</evidence>
<sequence>MKIKNMKVFLYVIIVIIPTIILTTLGIDQRIDSIEEEENDHLRWVASIHKQQFEQLMMESTTSIEILALSLEELLDNHPLHLDNIERLLEKTKNADPRYGGLYVLDSKGILLYGTDKTFVGANLINKDYIQSVLLTQNTIVSDNQVTLSNELNILPIVAPILDSHSNTVGIVMAHIRVDYLVNVMNILTPDQTILVNNINGDPVFGMNLPENFKTQQLEWSETPLEMLPWSILILKEDTNLSPYLGGFIVIGLITFFLSNVCYIIAQYIMLVRRAAHEKSQNEAQKLELVGTLAASTAHEIRNPLTGIKGLIQLLSEKYKSEDDQLYFKVIDKEVERINQIVSEFLILGKPTVLKTETLDLRNILDEIKPLIQSEANLYNVVLSCSYPDRPLLISSAKDQLKQVILNITKNAFESMEDEGTLAIDVQLKQNKVALTITDTGVGMSPEELTHIFQPFYTSKTDGTGLGLVVCKRIIQSFGGQISIHSQKNKGTKVIIELPNI</sequence>
<evidence type="ECO:0000256" key="11">
    <source>
        <dbReference type="ARBA" id="ARBA00022989"/>
    </source>
</evidence>
<dbReference type="InterPro" id="IPR036097">
    <property type="entry name" value="HisK_dim/P_sf"/>
</dbReference>
<dbReference type="InterPro" id="IPR029151">
    <property type="entry name" value="Sensor-like_sf"/>
</dbReference>
<dbReference type="InterPro" id="IPR003661">
    <property type="entry name" value="HisK_dim/P_dom"/>
</dbReference>
<dbReference type="EC" id="2.7.13.3" evidence="3"/>
<comment type="caution">
    <text evidence="15">The sequence shown here is derived from an EMBL/GenBank/DDBJ whole genome shotgun (WGS) entry which is preliminary data.</text>
</comment>
<dbReference type="InterPro" id="IPR005467">
    <property type="entry name" value="His_kinase_dom"/>
</dbReference>
<dbReference type="PROSITE" id="PS50109">
    <property type="entry name" value="HIS_KIN"/>
    <property type="match status" value="1"/>
</dbReference>
<evidence type="ECO:0000256" key="5">
    <source>
        <dbReference type="ARBA" id="ARBA00022553"/>
    </source>
</evidence>
<evidence type="ECO:0000256" key="7">
    <source>
        <dbReference type="ARBA" id="ARBA00022692"/>
    </source>
</evidence>
<dbReference type="PANTHER" id="PTHR43065">
    <property type="entry name" value="SENSOR HISTIDINE KINASE"/>
    <property type="match status" value="1"/>
</dbReference>
<dbReference type="PANTHER" id="PTHR43065:SF10">
    <property type="entry name" value="PEROXIDE STRESS-ACTIVATED HISTIDINE KINASE MAK3"/>
    <property type="match status" value="1"/>
</dbReference>
<dbReference type="SUPFAM" id="SSF47384">
    <property type="entry name" value="Homodimeric domain of signal transducing histidine kinase"/>
    <property type="match status" value="1"/>
</dbReference>
<dbReference type="SMART" id="SM00387">
    <property type="entry name" value="HATPase_c"/>
    <property type="match status" value="1"/>
</dbReference>
<protein>
    <recommendedName>
        <fullName evidence="3">histidine kinase</fullName>
        <ecNumber evidence="3">2.7.13.3</ecNumber>
    </recommendedName>
</protein>
<feature type="transmembrane region" description="Helical" evidence="13">
    <location>
        <begin position="9"/>
        <end position="27"/>
    </location>
</feature>
<dbReference type="GO" id="GO:0016301">
    <property type="term" value="F:kinase activity"/>
    <property type="evidence" value="ECO:0007669"/>
    <property type="project" value="UniProtKB-KW"/>
</dbReference>
<gene>
    <name evidence="15" type="primary">kinD</name>
    <name evidence="15" type="ORF">GCM10008967_13780</name>
</gene>
<keyword evidence="11 13" id="KW-1133">Transmembrane helix</keyword>
<dbReference type="CDD" id="cd00075">
    <property type="entry name" value="HATPase"/>
    <property type="match status" value="1"/>
</dbReference>
<evidence type="ECO:0000256" key="13">
    <source>
        <dbReference type="SAM" id="Phobius"/>
    </source>
</evidence>
<proteinExistence type="predicted"/>
<keyword evidence="5" id="KW-0597">Phosphoprotein</keyword>
<evidence type="ECO:0000256" key="4">
    <source>
        <dbReference type="ARBA" id="ARBA00022475"/>
    </source>
</evidence>
<evidence type="ECO:0000256" key="8">
    <source>
        <dbReference type="ARBA" id="ARBA00022741"/>
    </source>
</evidence>
<reference evidence="15 16" key="1">
    <citation type="journal article" date="2019" name="Int. J. Syst. Evol. Microbiol.">
        <title>The Global Catalogue of Microorganisms (GCM) 10K type strain sequencing project: providing services to taxonomists for standard genome sequencing and annotation.</title>
        <authorList>
            <consortium name="The Broad Institute Genomics Platform"/>
            <consortium name="The Broad Institute Genome Sequencing Center for Infectious Disease"/>
            <person name="Wu L."/>
            <person name="Ma J."/>
        </authorList>
    </citation>
    <scope>NUCLEOTIDE SEQUENCE [LARGE SCALE GENOMIC DNA]</scope>
    <source>
        <strain evidence="15 16">JCM 9731</strain>
    </source>
</reference>
<dbReference type="EMBL" id="BAAADJ010000014">
    <property type="protein sequence ID" value="GAA0324471.1"/>
    <property type="molecule type" value="Genomic_DNA"/>
</dbReference>
<evidence type="ECO:0000313" key="16">
    <source>
        <dbReference type="Proteomes" id="UP001500782"/>
    </source>
</evidence>
<dbReference type="RefSeq" id="WP_343797591.1">
    <property type="nucleotide sequence ID" value="NZ_BAAADJ010000014.1"/>
</dbReference>
<evidence type="ECO:0000313" key="15">
    <source>
        <dbReference type="EMBL" id="GAA0324471.1"/>
    </source>
</evidence>
<dbReference type="Pfam" id="PF00512">
    <property type="entry name" value="HisKA"/>
    <property type="match status" value="1"/>
</dbReference>
<keyword evidence="8" id="KW-0547">Nucleotide-binding</keyword>
<evidence type="ECO:0000256" key="12">
    <source>
        <dbReference type="ARBA" id="ARBA00023012"/>
    </source>
</evidence>
<evidence type="ECO:0000256" key="3">
    <source>
        <dbReference type="ARBA" id="ARBA00012438"/>
    </source>
</evidence>
<organism evidence="15 16">
    <name type="scientific">Bacillus carboniphilus</name>
    <dbReference type="NCBI Taxonomy" id="86663"/>
    <lineage>
        <taxon>Bacteria</taxon>
        <taxon>Bacillati</taxon>
        <taxon>Bacillota</taxon>
        <taxon>Bacilli</taxon>
        <taxon>Bacillales</taxon>
        <taxon>Bacillaceae</taxon>
        <taxon>Bacillus</taxon>
    </lineage>
</organism>
<evidence type="ECO:0000256" key="2">
    <source>
        <dbReference type="ARBA" id="ARBA00004651"/>
    </source>
</evidence>
<keyword evidence="12" id="KW-0902">Two-component regulatory system</keyword>